<accession>A0AAV1KZE9</accession>
<evidence type="ECO:0000313" key="2">
    <source>
        <dbReference type="Proteomes" id="UP001314205"/>
    </source>
</evidence>
<dbReference type="AlphaFoldDB" id="A0AAV1KZE9"/>
<keyword evidence="2" id="KW-1185">Reference proteome</keyword>
<comment type="caution">
    <text evidence="1">The sequence shown here is derived from an EMBL/GenBank/DDBJ whole genome shotgun (WGS) entry which is preliminary data.</text>
</comment>
<dbReference type="Proteomes" id="UP001314205">
    <property type="component" value="Unassembled WGS sequence"/>
</dbReference>
<name>A0AAV1KZE9_9NEOP</name>
<evidence type="ECO:0000313" key="1">
    <source>
        <dbReference type="EMBL" id="CAK1588063.1"/>
    </source>
</evidence>
<sequence length="460" mass="52316">MLEQSWKPISDSLEEEFNRPVESIMRCEDFKSNFARRLSNRYISKSPVSGSRQDMLLKLQPTNNTRDFQSPVPERIETCTQLSKCDKMEQIGEPVKPPDKHLKMNTDIRNTEVNALNMEVETLRWQLAQTEANRQMHIALLKQIVTFLNRVKDHFECQKNEDSPRKHVPSRVLARSINFNDLPRSRSVLHVNKNLDFTISPARKISTRKISKSISNVNGYKDCNGLWSQSKLSLVPEHETSQKISEEMSRLITLANTVLSTNLPDLACACVNNFNDIDTKLTEDEIERPTSLNVTINFIKDEPRSTTVNSPKGDNGVTNKVIEVSSINTNTSDCCVSILSHQTELEDKFSTLKTLENESNNSNGDTEPPNENVVEAIDKIQVFDKINNYNALSNFIEDESGFSSMSSFQEIGIPVISIIPPSPCKEVGYLEEISDILEEREKWKSDGIELDKQSVKVFWV</sequence>
<dbReference type="EMBL" id="CAVLGL010000082">
    <property type="protein sequence ID" value="CAK1588063.1"/>
    <property type="molecule type" value="Genomic_DNA"/>
</dbReference>
<reference evidence="1 2" key="1">
    <citation type="submission" date="2023-11" db="EMBL/GenBank/DDBJ databases">
        <authorList>
            <person name="Hedman E."/>
            <person name="Englund M."/>
            <person name="Stromberg M."/>
            <person name="Nyberg Akerstrom W."/>
            <person name="Nylinder S."/>
            <person name="Jareborg N."/>
            <person name="Kallberg Y."/>
            <person name="Kronander E."/>
        </authorList>
    </citation>
    <scope>NUCLEOTIDE SEQUENCE [LARGE SCALE GENOMIC DNA]</scope>
</reference>
<gene>
    <name evidence="1" type="ORF">PARMNEM_LOCUS8750</name>
</gene>
<proteinExistence type="predicted"/>
<organism evidence="1 2">
    <name type="scientific">Parnassius mnemosyne</name>
    <name type="common">clouded apollo</name>
    <dbReference type="NCBI Taxonomy" id="213953"/>
    <lineage>
        <taxon>Eukaryota</taxon>
        <taxon>Metazoa</taxon>
        <taxon>Ecdysozoa</taxon>
        <taxon>Arthropoda</taxon>
        <taxon>Hexapoda</taxon>
        <taxon>Insecta</taxon>
        <taxon>Pterygota</taxon>
        <taxon>Neoptera</taxon>
        <taxon>Endopterygota</taxon>
        <taxon>Lepidoptera</taxon>
        <taxon>Glossata</taxon>
        <taxon>Ditrysia</taxon>
        <taxon>Papilionoidea</taxon>
        <taxon>Papilionidae</taxon>
        <taxon>Parnassiinae</taxon>
        <taxon>Parnassini</taxon>
        <taxon>Parnassius</taxon>
        <taxon>Driopa</taxon>
    </lineage>
</organism>
<protein>
    <submittedName>
        <fullName evidence="1">Uncharacterized protein</fullName>
    </submittedName>
</protein>